<organism evidence="1 2">
    <name type="scientific">Flavobacterium ardleyense</name>
    <dbReference type="NCBI Taxonomy" id="2038737"/>
    <lineage>
        <taxon>Bacteria</taxon>
        <taxon>Pseudomonadati</taxon>
        <taxon>Bacteroidota</taxon>
        <taxon>Flavobacteriia</taxon>
        <taxon>Flavobacteriales</taxon>
        <taxon>Flavobacteriaceae</taxon>
        <taxon>Flavobacterium</taxon>
    </lineage>
</organism>
<dbReference type="EMBL" id="JBHUOL010000001">
    <property type="protein sequence ID" value="MFD2907191.1"/>
    <property type="molecule type" value="Genomic_DNA"/>
</dbReference>
<dbReference type="Proteomes" id="UP001597549">
    <property type="component" value="Unassembled WGS sequence"/>
</dbReference>
<keyword evidence="2" id="KW-1185">Reference proteome</keyword>
<dbReference type="Gene3D" id="1.10.30.50">
    <property type="match status" value="1"/>
</dbReference>
<evidence type="ECO:0008006" key="3">
    <source>
        <dbReference type="Google" id="ProtNLM"/>
    </source>
</evidence>
<comment type="caution">
    <text evidence="1">The sequence shown here is derived from an EMBL/GenBank/DDBJ whole genome shotgun (WGS) entry which is preliminary data.</text>
</comment>
<reference evidence="2" key="1">
    <citation type="journal article" date="2019" name="Int. J. Syst. Evol. Microbiol.">
        <title>The Global Catalogue of Microorganisms (GCM) 10K type strain sequencing project: providing services to taxonomists for standard genome sequencing and annotation.</title>
        <authorList>
            <consortium name="The Broad Institute Genomics Platform"/>
            <consortium name="The Broad Institute Genome Sequencing Center for Infectious Disease"/>
            <person name="Wu L."/>
            <person name="Ma J."/>
        </authorList>
    </citation>
    <scope>NUCLEOTIDE SEQUENCE [LARGE SCALE GENOMIC DNA]</scope>
    <source>
        <strain evidence="2">KCTC 52644</strain>
    </source>
</reference>
<gene>
    <name evidence="1" type="ORF">ACFSX9_00440</name>
</gene>
<evidence type="ECO:0000313" key="1">
    <source>
        <dbReference type="EMBL" id="MFD2907191.1"/>
    </source>
</evidence>
<protein>
    <recommendedName>
        <fullName evidence="3">HNH endonuclease</fullName>
    </recommendedName>
</protein>
<name>A0ABW5Z4W5_9FLAO</name>
<accession>A0ABW5Z4W5</accession>
<dbReference type="RefSeq" id="WP_379803008.1">
    <property type="nucleotide sequence ID" value="NZ_JBHUOL010000001.1"/>
</dbReference>
<sequence>MIKIDNNALADIIIEYGKEINSKLTSKINSILDVIAILESPLLLEKKIVKGKVRAYSSALKVIKNRDKLLDSKHGKGSGKETMDLIYTLEKYKIKADKRSKCRKTMLFRDYEDISNKLLNFINNNDLIIGTPEQLLILNDQLDKEIKFTNVRIYNYFFNYKNFYDEIDLKIGHKLDLKCCPYCNRNFITHVSDKNNRVIGPTYDHFFSKSRYKYLSLSFYNLIPSCFICNSNLKGNIDFTLDTHIHPYLGGFEKDAFFDFELSTNNYNGKKEIIFSPFLVPNMNLSFKKNDRIFGDKNKKNSGSINVFKLQEVYKLHDDSVEEIYAKFDKSSPHYIGSISEIITQLKTSEEEFYRYHFRNYFDSKDFNKRPLAKLDKDIYDKFLLISQS</sequence>
<proteinExistence type="predicted"/>
<evidence type="ECO:0000313" key="2">
    <source>
        <dbReference type="Proteomes" id="UP001597549"/>
    </source>
</evidence>